<evidence type="ECO:0000259" key="7">
    <source>
        <dbReference type="Pfam" id="PF14322"/>
    </source>
</evidence>
<gene>
    <name evidence="8" type="ORF">GCM10011425_19430</name>
</gene>
<dbReference type="RefSeq" id="WP_188416137.1">
    <property type="nucleotide sequence ID" value="NZ_BMDO01000004.1"/>
</dbReference>
<evidence type="ECO:0000313" key="9">
    <source>
        <dbReference type="Proteomes" id="UP000662074"/>
    </source>
</evidence>
<sequence length="563" mass="63663">MRTYKIFTITIAVLLLTQVSCKKDFLDRTPGATLPEDAVFADPTLASQYAINAYNFLVDDYVRFNDHRGTTSQASDEAVSGNLDPSVLTLNQGLFHDHSEKVASLNDIVNIWSREYNGINITNMMLSKMAIVPWTNPQTAIRIEGEMRFLRAFFYFELIKRFGGVPILDKVYGVNDDIDFPRASYTDCVNFILADLEKAEAQLPRAEDLALSENGRATIGAAKSLKARVLLYAASPLNNESNDLAKWSKAAAAAKEVMDLGTYALQPTYKDILNVTSSTEYIMMKVRATRPNTDGKIIDFAQSPGSSGQNGQMNPTQNHVDLYEMTNGKAITDPTSGYDPQKPYANRDPRMTWNVIYNDETYQSRKIEMWSQVNANGTVTYGRDYNANNIIYTATRYYCRKMWPEVYINKVAGATYINFLFFRYAEILLNYAEAQNEAVGPDASVYAAINQIRARGDVNMPGLPAGLSQAAMRDAIRHERAVELAFEDHRWYDIMRWKKGPEIVAQPIYAMNVVKNANGSFTYTRVVMPANYQKVFKDYMHRYPIPRSEIYKSNGKLIQNPGW</sequence>
<dbReference type="Gene3D" id="1.25.40.390">
    <property type="match status" value="1"/>
</dbReference>
<comment type="similarity">
    <text evidence="2">Belongs to the SusD family.</text>
</comment>
<comment type="subcellular location">
    <subcellularLocation>
        <location evidence="1">Cell outer membrane</location>
    </subcellularLocation>
</comment>
<dbReference type="InterPro" id="IPR012944">
    <property type="entry name" value="SusD_RagB_dom"/>
</dbReference>
<evidence type="ECO:0000259" key="6">
    <source>
        <dbReference type="Pfam" id="PF07980"/>
    </source>
</evidence>
<reference evidence="8" key="2">
    <citation type="submission" date="2020-09" db="EMBL/GenBank/DDBJ databases">
        <authorList>
            <person name="Sun Q."/>
            <person name="Sedlacek I."/>
        </authorList>
    </citation>
    <scope>NUCLEOTIDE SEQUENCE</scope>
    <source>
        <strain evidence="8">CCM 8711</strain>
    </source>
</reference>
<evidence type="ECO:0000256" key="3">
    <source>
        <dbReference type="ARBA" id="ARBA00022729"/>
    </source>
</evidence>
<keyword evidence="4" id="KW-0472">Membrane</keyword>
<dbReference type="InterPro" id="IPR011990">
    <property type="entry name" value="TPR-like_helical_dom_sf"/>
</dbReference>
<dbReference type="GO" id="GO:0009279">
    <property type="term" value="C:cell outer membrane"/>
    <property type="evidence" value="ECO:0007669"/>
    <property type="project" value="UniProtKB-SubCell"/>
</dbReference>
<reference evidence="8" key="1">
    <citation type="journal article" date="2014" name="Int. J. Syst. Evol. Microbiol.">
        <title>Complete genome sequence of Corynebacterium casei LMG S-19264T (=DSM 44701T), isolated from a smear-ripened cheese.</title>
        <authorList>
            <consortium name="US DOE Joint Genome Institute (JGI-PGF)"/>
            <person name="Walter F."/>
            <person name="Albersmeier A."/>
            <person name="Kalinowski J."/>
            <person name="Ruckert C."/>
        </authorList>
    </citation>
    <scope>NUCLEOTIDE SEQUENCE</scope>
    <source>
        <strain evidence="8">CCM 8711</strain>
    </source>
</reference>
<dbReference type="Pfam" id="PF14322">
    <property type="entry name" value="SusD-like_3"/>
    <property type="match status" value="1"/>
</dbReference>
<proteinExistence type="inferred from homology"/>
<evidence type="ECO:0000256" key="2">
    <source>
        <dbReference type="ARBA" id="ARBA00006275"/>
    </source>
</evidence>
<protein>
    <submittedName>
        <fullName evidence="8">Carbohydrate-binding protein</fullName>
    </submittedName>
</protein>
<dbReference type="InterPro" id="IPR033985">
    <property type="entry name" value="SusD-like_N"/>
</dbReference>
<dbReference type="AlphaFoldDB" id="A0A917J920"/>
<accession>A0A917J920</accession>
<dbReference type="Proteomes" id="UP000662074">
    <property type="component" value="Unassembled WGS sequence"/>
</dbReference>
<keyword evidence="3" id="KW-0732">Signal</keyword>
<feature type="domain" description="RagB/SusD" evidence="6">
    <location>
        <begin position="302"/>
        <end position="563"/>
    </location>
</feature>
<feature type="domain" description="SusD-like N-terminal" evidence="7">
    <location>
        <begin position="24"/>
        <end position="231"/>
    </location>
</feature>
<evidence type="ECO:0000256" key="5">
    <source>
        <dbReference type="ARBA" id="ARBA00023237"/>
    </source>
</evidence>
<evidence type="ECO:0000256" key="1">
    <source>
        <dbReference type="ARBA" id="ARBA00004442"/>
    </source>
</evidence>
<dbReference type="EMBL" id="BMDO01000004">
    <property type="protein sequence ID" value="GGI50731.1"/>
    <property type="molecule type" value="Genomic_DNA"/>
</dbReference>
<dbReference type="SUPFAM" id="SSF48452">
    <property type="entry name" value="TPR-like"/>
    <property type="match status" value="1"/>
</dbReference>
<dbReference type="Pfam" id="PF07980">
    <property type="entry name" value="SusD_RagB"/>
    <property type="match status" value="1"/>
</dbReference>
<evidence type="ECO:0000313" key="8">
    <source>
        <dbReference type="EMBL" id="GGI50731.1"/>
    </source>
</evidence>
<name>A0A917J920_9SPHI</name>
<evidence type="ECO:0000256" key="4">
    <source>
        <dbReference type="ARBA" id="ARBA00023136"/>
    </source>
</evidence>
<keyword evidence="5" id="KW-0998">Cell outer membrane</keyword>
<organism evidence="8 9">
    <name type="scientific">Mucilaginibacter galii</name>
    <dbReference type="NCBI Taxonomy" id="2005073"/>
    <lineage>
        <taxon>Bacteria</taxon>
        <taxon>Pseudomonadati</taxon>
        <taxon>Bacteroidota</taxon>
        <taxon>Sphingobacteriia</taxon>
        <taxon>Sphingobacteriales</taxon>
        <taxon>Sphingobacteriaceae</taxon>
        <taxon>Mucilaginibacter</taxon>
    </lineage>
</organism>
<comment type="caution">
    <text evidence="8">The sequence shown here is derived from an EMBL/GenBank/DDBJ whole genome shotgun (WGS) entry which is preliminary data.</text>
</comment>
<keyword evidence="9" id="KW-1185">Reference proteome</keyword>